<dbReference type="PANTHER" id="PTHR46401:SF2">
    <property type="entry name" value="GLYCOSYLTRANSFERASE WBBK-RELATED"/>
    <property type="match status" value="1"/>
</dbReference>
<dbReference type="SUPFAM" id="SSF53756">
    <property type="entry name" value="UDP-Glycosyltransferase/glycogen phosphorylase"/>
    <property type="match status" value="1"/>
</dbReference>
<dbReference type="AlphaFoldDB" id="A0A382NBG5"/>
<protein>
    <recommendedName>
        <fullName evidence="2">Glycosyltransferase subfamily 4-like N-terminal domain-containing protein</fullName>
    </recommendedName>
</protein>
<gene>
    <name evidence="3" type="ORF">METZ01_LOCUS310924</name>
</gene>
<proteinExistence type="predicted"/>
<dbReference type="Pfam" id="PF13439">
    <property type="entry name" value="Glyco_transf_4"/>
    <property type="match status" value="1"/>
</dbReference>
<dbReference type="EMBL" id="UINC01099078">
    <property type="protein sequence ID" value="SVC58070.1"/>
    <property type="molecule type" value="Genomic_DNA"/>
</dbReference>
<feature type="domain" description="Glycosyltransferase subfamily 4-like N-terminal" evidence="2">
    <location>
        <begin position="17"/>
        <end position="180"/>
    </location>
</feature>
<organism evidence="3">
    <name type="scientific">marine metagenome</name>
    <dbReference type="NCBI Taxonomy" id="408172"/>
    <lineage>
        <taxon>unclassified sequences</taxon>
        <taxon>metagenomes</taxon>
        <taxon>ecological metagenomes</taxon>
    </lineage>
</organism>
<dbReference type="GO" id="GO:0016757">
    <property type="term" value="F:glycosyltransferase activity"/>
    <property type="evidence" value="ECO:0007669"/>
    <property type="project" value="TreeGrafter"/>
</dbReference>
<accession>A0A382NBG5</accession>
<evidence type="ECO:0000256" key="1">
    <source>
        <dbReference type="ARBA" id="ARBA00022679"/>
    </source>
</evidence>
<name>A0A382NBG5_9ZZZZ</name>
<dbReference type="PANTHER" id="PTHR46401">
    <property type="entry name" value="GLYCOSYLTRANSFERASE WBBK-RELATED"/>
    <property type="match status" value="1"/>
</dbReference>
<keyword evidence="1" id="KW-0808">Transferase</keyword>
<reference evidence="3" key="1">
    <citation type="submission" date="2018-05" db="EMBL/GenBank/DDBJ databases">
        <authorList>
            <person name="Lanie J.A."/>
            <person name="Ng W.-L."/>
            <person name="Kazmierczak K.M."/>
            <person name="Andrzejewski T.M."/>
            <person name="Davidsen T.M."/>
            <person name="Wayne K.J."/>
            <person name="Tettelin H."/>
            <person name="Glass J.I."/>
            <person name="Rusch D."/>
            <person name="Podicherti R."/>
            <person name="Tsui H.-C.T."/>
            <person name="Winkler M.E."/>
        </authorList>
    </citation>
    <scope>NUCLEOTIDE SEQUENCE</scope>
</reference>
<evidence type="ECO:0000313" key="3">
    <source>
        <dbReference type="EMBL" id="SVC58070.1"/>
    </source>
</evidence>
<dbReference type="InterPro" id="IPR028098">
    <property type="entry name" value="Glyco_trans_4-like_N"/>
</dbReference>
<sequence>LSRCKHIVINGFSARRGGGQTYLVNLCKYHTAREDLKITLLLYKDSDLIIKNPSVRVVKIGFPVENPFLRFYWETFCLPQLLVKESADLLFCPGGIISTKNPNNCKKATMFRNMVPLDKKQRKAYPLGYMRFRNWLLKYSLLRSMENADLVIFISEFGKEVVEGISKKGIMKSVVIPHGVGTFNEGKLPDKRPQCLPKEPYIVYVSTVDVYKSQLEVVQAYKLLTMKGVALPKLLLVGPWETLSYVKKIEKEIHGNGLSNKIFLTGPVVY</sequence>
<feature type="non-terminal residue" evidence="3">
    <location>
        <position position="1"/>
    </location>
</feature>
<dbReference type="Gene3D" id="3.40.50.2000">
    <property type="entry name" value="Glycogen Phosphorylase B"/>
    <property type="match status" value="2"/>
</dbReference>
<evidence type="ECO:0000259" key="2">
    <source>
        <dbReference type="Pfam" id="PF13439"/>
    </source>
</evidence>
<feature type="non-terminal residue" evidence="3">
    <location>
        <position position="270"/>
    </location>
</feature>